<proteinExistence type="predicted"/>
<organism evidence="1 2">
    <name type="scientific">Crocosphaera watsonii WH 0005</name>
    <dbReference type="NCBI Taxonomy" id="423472"/>
    <lineage>
        <taxon>Bacteria</taxon>
        <taxon>Bacillati</taxon>
        <taxon>Cyanobacteriota</taxon>
        <taxon>Cyanophyceae</taxon>
        <taxon>Oscillatoriophycideae</taxon>
        <taxon>Chroococcales</taxon>
        <taxon>Aphanothecaceae</taxon>
        <taxon>Crocosphaera</taxon>
    </lineage>
</organism>
<name>T2IP93_CROWT</name>
<dbReference type="RefSeq" id="WP_021832570.1">
    <property type="nucleotide sequence ID" value="NZ_CAQL01000238.1"/>
</dbReference>
<comment type="caution">
    <text evidence="1">The sequence shown here is derived from an EMBL/GenBank/DDBJ whole genome shotgun (WGS) entry which is preliminary data.</text>
</comment>
<reference evidence="1 2" key="2">
    <citation type="submission" date="2013-09" db="EMBL/GenBank/DDBJ databases">
        <title>Whole genome comparison of six Crocosphaera watsonii strains with differing phenotypes.</title>
        <authorList>
            <person name="Bench S.R."/>
            <person name="Heller P."/>
            <person name="Frank I."/>
            <person name="Arciniega M."/>
            <person name="Shilova I.N."/>
            <person name="Zehr J.P."/>
        </authorList>
    </citation>
    <scope>NUCLEOTIDE SEQUENCE [LARGE SCALE GENOMIC DNA]</scope>
    <source>
        <strain evidence="1 2">WH 0005</strain>
    </source>
</reference>
<gene>
    <name evidence="1" type="ORF">CWATWH0005_5690</name>
</gene>
<dbReference type="EMBL" id="CAQL01000238">
    <property type="protein sequence ID" value="CCQ54848.1"/>
    <property type="molecule type" value="Genomic_DNA"/>
</dbReference>
<dbReference type="AlphaFoldDB" id="T2IP93"/>
<reference evidence="1 2" key="1">
    <citation type="submission" date="2013-01" db="EMBL/GenBank/DDBJ databases">
        <authorList>
            <person name="Bench S."/>
        </authorList>
    </citation>
    <scope>NUCLEOTIDE SEQUENCE [LARGE SCALE GENOMIC DNA]</scope>
    <source>
        <strain evidence="1 2">WH 0005</strain>
    </source>
</reference>
<evidence type="ECO:0000313" key="1">
    <source>
        <dbReference type="EMBL" id="CCQ54848.1"/>
    </source>
</evidence>
<protein>
    <submittedName>
        <fullName evidence="1">Uncharacterized protein</fullName>
    </submittedName>
</protein>
<accession>T2IP93</accession>
<evidence type="ECO:0000313" key="2">
    <source>
        <dbReference type="Proteomes" id="UP000017981"/>
    </source>
</evidence>
<sequence length="124" mass="14617">MGEAKRRKKLDPNFGKLKLLKPEHRKLYQITPQLIEKVHECQREYQRGFVMIFSEDDLEILPREDADKSPELKKFDLAYPDDDIVIINVESVSSSQDKTVVSFPWRPHQIKDGYYQYQKGVAFS</sequence>
<dbReference type="Proteomes" id="UP000017981">
    <property type="component" value="Unassembled WGS sequence"/>
</dbReference>